<feature type="signal peptide" evidence="1">
    <location>
        <begin position="1"/>
        <end position="24"/>
    </location>
</feature>
<dbReference type="AlphaFoldDB" id="A0A089LVS8"/>
<dbReference type="PROSITE" id="PS51257">
    <property type="entry name" value="PROKAR_LIPOPROTEIN"/>
    <property type="match status" value="1"/>
</dbReference>
<dbReference type="RefSeq" id="WP_038694792.1">
    <property type="nucleotide sequence ID" value="NZ_CP009286.1"/>
</dbReference>
<keyword evidence="1" id="KW-0732">Signal</keyword>
<feature type="chain" id="PRO_5039186939" evidence="1">
    <location>
        <begin position="25"/>
        <end position="140"/>
    </location>
</feature>
<dbReference type="KEGG" id="pste:PSTEL_09765"/>
<accession>A0A089LVS8</accession>
<dbReference type="HOGENOM" id="CLU_151126_0_0_9"/>
<protein>
    <submittedName>
        <fullName evidence="2">Stress protein</fullName>
    </submittedName>
</protein>
<keyword evidence="3" id="KW-1185">Reference proteome</keyword>
<evidence type="ECO:0000313" key="3">
    <source>
        <dbReference type="Proteomes" id="UP000029507"/>
    </source>
</evidence>
<evidence type="ECO:0000256" key="1">
    <source>
        <dbReference type="SAM" id="SignalP"/>
    </source>
</evidence>
<organism evidence="2 3">
    <name type="scientific">Paenibacillus stellifer</name>
    <dbReference type="NCBI Taxonomy" id="169760"/>
    <lineage>
        <taxon>Bacteria</taxon>
        <taxon>Bacillati</taxon>
        <taxon>Bacillota</taxon>
        <taxon>Bacilli</taxon>
        <taxon>Bacillales</taxon>
        <taxon>Paenibacillaceae</taxon>
        <taxon>Paenibacillus</taxon>
    </lineage>
</organism>
<dbReference type="STRING" id="169760.PSTEL_09765"/>
<dbReference type="OrthoDB" id="3078607at2"/>
<evidence type="ECO:0000313" key="2">
    <source>
        <dbReference type="EMBL" id="AIQ63328.1"/>
    </source>
</evidence>
<name>A0A089LVS8_9BACL</name>
<dbReference type="EMBL" id="CP009286">
    <property type="protein sequence ID" value="AIQ63328.1"/>
    <property type="molecule type" value="Genomic_DNA"/>
</dbReference>
<sequence>MFKRFGVFLIVAVFIFSGCSSNNSASSVSLDDVIAKFKAAGLEAENATDITNKTMGMAPMKFEEGKRILVPSLGEDAGGRVFVFKKTSDLEELKSYYDELGKSSAMLFSHTYVKGNVLLQMSGDMEQEQFDKYKKVMDEL</sequence>
<reference evidence="2 3" key="1">
    <citation type="submission" date="2014-08" db="EMBL/GenBank/DDBJ databases">
        <title>Comparative genomics of the Paenibacillus odorifer group.</title>
        <authorList>
            <person name="den Bakker H.C."/>
            <person name="Tsai Y.-C."/>
            <person name="Martin N."/>
            <person name="Korlach J."/>
            <person name="Wiedmann M."/>
        </authorList>
    </citation>
    <scope>NUCLEOTIDE SEQUENCE [LARGE SCALE GENOMIC DNA]</scope>
    <source>
        <strain evidence="2 3">DSM 14472</strain>
    </source>
</reference>
<gene>
    <name evidence="2" type="ORF">PSTEL_09765</name>
</gene>
<dbReference type="Proteomes" id="UP000029507">
    <property type="component" value="Chromosome"/>
</dbReference>
<proteinExistence type="predicted"/>